<sequence>MGQIPGFTEHIFPQVSRSYLNLVATIGLCLFLFLVGLEIDAGVIKRNARLSATVAFAGMVVPFGLGAGIAVPIYNRFVPDTVEFTHFMLFTGVAYSITAFPVLCRILTELKLLDTTVGIVVLSAGVGNDIIGWVLLALSVALVNAGSGLTALYILLVSIGWTLFILFPVRWAMKWLAKVTGSIESGPSVFFMTATIVVLFGSSFFTEIIGVHAIFGAFLAGLIVPREGGLAIALTEKLEDMVAIIFLPLYFTLSGLSTDLTLLNDGITWGFTIAIIVTAFIGKFGGCMIAARYFAGFNWREASTIGSLMSCKGLVELIVLNVGLQAEILSQRVFSMFVLEALVLTFVTTPLVTWLYPPQFRVRTSATGANFNNVADGEAGAKKGQQSRSRDGEYKTRFTVVLDKFEHLSGMMALTQLINPSVLVSAWSEEEHARRPSSNSIKSFARNASQVVVEALRVMELSDRVSAVMKSSAAESILRSDPLLSAFRMFGVLNDIKIVPSLAVVKHDELAFSIVEHARNNDSDIIMIPWVPPVHDPRESAARPTEASPAPPTTNPFEMLFKPSGPTETSDYVIHSQFVRAVFSQATTDVALYVDQSTFDAAANSAQHLFVPFFGGPDDRAALELVMQLCENPRVTATIIRISKRDSDVGATDNRLPEETNALTVASTIPDYPDTYYGQATTETRLQSDTADNVVWAQYAQLPKRNRKDSILATNDASSLKSSSKSSFESRVEFKEIGSHVPLHTAINEAKAYTNTSLQEDEEGDKDGDAVQTGDVVPNLEKETNGDEIQEAVLARTRSRGSKKSADKQRTINKGRLIIVTGRSRRLAVEDHRHEMRDLMDEYGHLGQEVRKALGDVASAFVAADIATGIVVLQAAAGGSIE</sequence>
<evidence type="ECO:0000256" key="8">
    <source>
        <dbReference type="SAM" id="Phobius"/>
    </source>
</evidence>
<feature type="region of interest" description="Disordered" evidence="7">
    <location>
        <begin position="757"/>
        <end position="789"/>
    </location>
</feature>
<evidence type="ECO:0000256" key="2">
    <source>
        <dbReference type="ARBA" id="ARBA00022448"/>
    </source>
</evidence>
<dbReference type="OrthoDB" id="2687058at2759"/>
<dbReference type="AlphaFoldDB" id="A0A4Q2DK16"/>
<dbReference type="Gene3D" id="1.20.1530.20">
    <property type="match status" value="1"/>
</dbReference>
<feature type="transmembrane region" description="Helical" evidence="8">
    <location>
        <begin position="19"/>
        <end position="39"/>
    </location>
</feature>
<evidence type="ECO:0000256" key="5">
    <source>
        <dbReference type="ARBA" id="ARBA00023065"/>
    </source>
</evidence>
<feature type="transmembrane region" description="Helical" evidence="8">
    <location>
        <begin position="149"/>
        <end position="169"/>
    </location>
</feature>
<name>A0A4Q2DK16_9AGAR</name>
<gene>
    <name evidence="10" type="ORF">EST38_g6311</name>
</gene>
<comment type="caution">
    <text evidence="10">The sequence shown here is derived from an EMBL/GenBank/DDBJ whole genome shotgun (WGS) entry which is preliminary data.</text>
</comment>
<dbReference type="InterPro" id="IPR038770">
    <property type="entry name" value="Na+/solute_symporter_sf"/>
</dbReference>
<keyword evidence="6 8" id="KW-0472">Membrane</keyword>
<keyword evidence="5" id="KW-0406">Ion transport</keyword>
<dbReference type="InterPro" id="IPR050794">
    <property type="entry name" value="CPA2_transporter"/>
</dbReference>
<dbReference type="GO" id="GO:0015297">
    <property type="term" value="F:antiporter activity"/>
    <property type="evidence" value="ECO:0007669"/>
    <property type="project" value="InterPro"/>
</dbReference>
<dbReference type="InterPro" id="IPR006153">
    <property type="entry name" value="Cation/H_exchanger_TM"/>
</dbReference>
<evidence type="ECO:0000313" key="11">
    <source>
        <dbReference type="Proteomes" id="UP000290288"/>
    </source>
</evidence>
<feature type="transmembrane region" description="Helical" evidence="8">
    <location>
        <begin position="189"/>
        <end position="222"/>
    </location>
</feature>
<feature type="transmembrane region" description="Helical" evidence="8">
    <location>
        <begin position="86"/>
        <end position="107"/>
    </location>
</feature>
<feature type="domain" description="Cation/H+ exchanger transmembrane" evidence="9">
    <location>
        <begin position="20"/>
        <end position="354"/>
    </location>
</feature>
<dbReference type="Pfam" id="PF00999">
    <property type="entry name" value="Na_H_Exchanger"/>
    <property type="match status" value="1"/>
</dbReference>
<evidence type="ECO:0000256" key="7">
    <source>
        <dbReference type="SAM" id="MobiDB-lite"/>
    </source>
</evidence>
<keyword evidence="11" id="KW-1185">Reference proteome</keyword>
<dbReference type="STRING" id="2316362.A0A4Q2DK16"/>
<keyword evidence="3 8" id="KW-0812">Transmembrane</keyword>
<evidence type="ECO:0000313" key="10">
    <source>
        <dbReference type="EMBL" id="RXW19542.1"/>
    </source>
</evidence>
<reference evidence="10 11" key="1">
    <citation type="submission" date="2019-01" db="EMBL/GenBank/DDBJ databases">
        <title>Draft genome sequence of Psathyrella aberdarensis IHI B618.</title>
        <authorList>
            <person name="Buettner E."/>
            <person name="Kellner H."/>
        </authorList>
    </citation>
    <scope>NUCLEOTIDE SEQUENCE [LARGE SCALE GENOMIC DNA]</scope>
    <source>
        <strain evidence="10 11">IHI B618</strain>
    </source>
</reference>
<evidence type="ECO:0000256" key="1">
    <source>
        <dbReference type="ARBA" id="ARBA00004141"/>
    </source>
</evidence>
<dbReference type="GO" id="GO:0016020">
    <property type="term" value="C:membrane"/>
    <property type="evidence" value="ECO:0007669"/>
    <property type="project" value="UniProtKB-SubCell"/>
</dbReference>
<dbReference type="PANTHER" id="PTHR32468">
    <property type="entry name" value="CATION/H + ANTIPORTER"/>
    <property type="match status" value="1"/>
</dbReference>
<protein>
    <recommendedName>
        <fullName evidence="9">Cation/H+ exchanger transmembrane domain-containing protein</fullName>
    </recommendedName>
</protein>
<evidence type="ECO:0000256" key="4">
    <source>
        <dbReference type="ARBA" id="ARBA00022989"/>
    </source>
</evidence>
<accession>A0A4Q2DK16</accession>
<evidence type="ECO:0000256" key="3">
    <source>
        <dbReference type="ARBA" id="ARBA00022692"/>
    </source>
</evidence>
<dbReference type="PANTHER" id="PTHR32468:SF0">
    <property type="entry name" value="K(+)_H(+) ANTIPORTER 1"/>
    <property type="match status" value="1"/>
</dbReference>
<keyword evidence="4 8" id="KW-1133">Transmembrane helix</keyword>
<comment type="subcellular location">
    <subcellularLocation>
        <location evidence="1">Membrane</location>
        <topology evidence="1">Multi-pass membrane protein</topology>
    </subcellularLocation>
</comment>
<evidence type="ECO:0000256" key="6">
    <source>
        <dbReference type="ARBA" id="ARBA00023136"/>
    </source>
</evidence>
<dbReference type="Proteomes" id="UP000290288">
    <property type="component" value="Unassembled WGS sequence"/>
</dbReference>
<feature type="transmembrane region" description="Helical" evidence="8">
    <location>
        <begin position="242"/>
        <end position="262"/>
    </location>
</feature>
<evidence type="ECO:0000259" key="9">
    <source>
        <dbReference type="Pfam" id="PF00999"/>
    </source>
</evidence>
<proteinExistence type="predicted"/>
<feature type="transmembrane region" description="Helical" evidence="8">
    <location>
        <begin position="336"/>
        <end position="356"/>
    </location>
</feature>
<organism evidence="10 11">
    <name type="scientific">Candolleomyces aberdarensis</name>
    <dbReference type="NCBI Taxonomy" id="2316362"/>
    <lineage>
        <taxon>Eukaryota</taxon>
        <taxon>Fungi</taxon>
        <taxon>Dikarya</taxon>
        <taxon>Basidiomycota</taxon>
        <taxon>Agaricomycotina</taxon>
        <taxon>Agaricomycetes</taxon>
        <taxon>Agaricomycetidae</taxon>
        <taxon>Agaricales</taxon>
        <taxon>Agaricineae</taxon>
        <taxon>Psathyrellaceae</taxon>
        <taxon>Candolleomyces</taxon>
    </lineage>
</organism>
<dbReference type="GO" id="GO:1902600">
    <property type="term" value="P:proton transmembrane transport"/>
    <property type="evidence" value="ECO:0007669"/>
    <property type="project" value="InterPro"/>
</dbReference>
<dbReference type="EMBL" id="SDEE01000196">
    <property type="protein sequence ID" value="RXW19542.1"/>
    <property type="molecule type" value="Genomic_DNA"/>
</dbReference>
<keyword evidence="2" id="KW-0813">Transport</keyword>
<feature type="region of interest" description="Disordered" evidence="7">
    <location>
        <begin position="537"/>
        <end position="557"/>
    </location>
</feature>
<feature type="transmembrane region" description="Helical" evidence="8">
    <location>
        <begin position="119"/>
        <end position="143"/>
    </location>
</feature>
<feature type="transmembrane region" description="Helical" evidence="8">
    <location>
        <begin position="51"/>
        <end position="74"/>
    </location>
</feature>
<feature type="transmembrane region" description="Helical" evidence="8">
    <location>
        <begin position="269"/>
        <end position="293"/>
    </location>
</feature>